<organism evidence="1 2">
    <name type="scientific">Stylosanthes scabra</name>
    <dbReference type="NCBI Taxonomy" id="79078"/>
    <lineage>
        <taxon>Eukaryota</taxon>
        <taxon>Viridiplantae</taxon>
        <taxon>Streptophyta</taxon>
        <taxon>Embryophyta</taxon>
        <taxon>Tracheophyta</taxon>
        <taxon>Spermatophyta</taxon>
        <taxon>Magnoliopsida</taxon>
        <taxon>eudicotyledons</taxon>
        <taxon>Gunneridae</taxon>
        <taxon>Pentapetalae</taxon>
        <taxon>rosids</taxon>
        <taxon>fabids</taxon>
        <taxon>Fabales</taxon>
        <taxon>Fabaceae</taxon>
        <taxon>Papilionoideae</taxon>
        <taxon>50 kb inversion clade</taxon>
        <taxon>dalbergioids sensu lato</taxon>
        <taxon>Dalbergieae</taxon>
        <taxon>Pterocarpus clade</taxon>
        <taxon>Stylosanthes</taxon>
    </lineage>
</organism>
<proteinExistence type="predicted"/>
<evidence type="ECO:0000313" key="2">
    <source>
        <dbReference type="Proteomes" id="UP001341840"/>
    </source>
</evidence>
<evidence type="ECO:0000313" key="1">
    <source>
        <dbReference type="EMBL" id="MED6190434.1"/>
    </source>
</evidence>
<gene>
    <name evidence="1" type="ORF">PIB30_105878</name>
</gene>
<dbReference type="EMBL" id="JASCZI010185257">
    <property type="protein sequence ID" value="MED6190434.1"/>
    <property type="molecule type" value="Genomic_DNA"/>
</dbReference>
<reference evidence="1 2" key="1">
    <citation type="journal article" date="2023" name="Plants (Basel)">
        <title>Bridging the Gap: Combining Genomics and Transcriptomics Approaches to Understand Stylosanthes scabra, an Orphan Legume from the Brazilian Caatinga.</title>
        <authorList>
            <person name="Ferreira-Neto J.R.C."/>
            <person name="da Silva M.D."/>
            <person name="Binneck E."/>
            <person name="de Melo N.F."/>
            <person name="da Silva R.H."/>
            <person name="de Melo A.L.T.M."/>
            <person name="Pandolfi V."/>
            <person name="Bustamante F.O."/>
            <person name="Brasileiro-Vidal A.C."/>
            <person name="Benko-Iseppon A.M."/>
        </authorList>
    </citation>
    <scope>NUCLEOTIDE SEQUENCE [LARGE SCALE GENOMIC DNA]</scope>
    <source>
        <tissue evidence="1">Leaves</tissue>
    </source>
</reference>
<protein>
    <submittedName>
        <fullName evidence="1">Uncharacterized protein</fullName>
    </submittedName>
</protein>
<feature type="non-terminal residue" evidence="1">
    <location>
        <position position="68"/>
    </location>
</feature>
<comment type="caution">
    <text evidence="1">The sequence shown here is derived from an EMBL/GenBank/DDBJ whole genome shotgun (WGS) entry which is preliminary data.</text>
</comment>
<accession>A0ABU6WZC9</accession>
<sequence length="68" mass="7887">METVPRDLFSIRDQSDSEARQTFFNEQHEHLTTPSITTDNGELVLERNDLHPTVIEMTFAQEHEAEDS</sequence>
<dbReference type="Proteomes" id="UP001341840">
    <property type="component" value="Unassembled WGS sequence"/>
</dbReference>
<keyword evidence="2" id="KW-1185">Reference proteome</keyword>
<name>A0ABU6WZC9_9FABA</name>